<organism evidence="1 2">
    <name type="scientific">Chitinophaga niastensis</name>
    <dbReference type="NCBI Taxonomy" id="536980"/>
    <lineage>
        <taxon>Bacteria</taxon>
        <taxon>Pseudomonadati</taxon>
        <taxon>Bacteroidota</taxon>
        <taxon>Chitinophagia</taxon>
        <taxon>Chitinophagales</taxon>
        <taxon>Chitinophagaceae</taxon>
        <taxon>Chitinophaga</taxon>
    </lineage>
</organism>
<dbReference type="RefSeq" id="WP_146151314.1">
    <property type="nucleotide sequence ID" value="NZ_PYAW01000003.1"/>
</dbReference>
<protein>
    <submittedName>
        <fullName evidence="1">Uncharacterized protein</fullName>
    </submittedName>
</protein>
<dbReference type="OrthoDB" id="651756at2"/>
<dbReference type="Gene3D" id="2.50.20.10">
    <property type="entry name" value="Lipoprotein localisation LolA/LolB/LppX"/>
    <property type="match status" value="1"/>
</dbReference>
<comment type="caution">
    <text evidence="1">The sequence shown here is derived from an EMBL/GenBank/DDBJ whole genome shotgun (WGS) entry which is preliminary data.</text>
</comment>
<name>A0A2P8HKH1_CHINA</name>
<sequence>MSYMNWICCCFLSLVCSIPLKGQSVENMDKAIEILDKVSKSYGAGELSFDLNYTYANEHQPGVLLDSLHGSMQLSQGNYRSAIGNTILLKNSHYNIAVFKEDKLIHVSKPMLSDSLDASPLGMIAASIRQAGIKTCQITRKGDITQIHFTFPPDNVYKYMEIKLDNKNWHINQLQFVIKSSMLSESGQVAGEGYEAYALVKASFYHYKTGHTDPAIFNENQFFTRKADTLIPAPAYEDYEVFIGTPNI</sequence>
<keyword evidence="2" id="KW-1185">Reference proteome</keyword>
<dbReference type="EMBL" id="PYAW01000003">
    <property type="protein sequence ID" value="PSL46713.1"/>
    <property type="molecule type" value="Genomic_DNA"/>
</dbReference>
<accession>A0A2P8HKH1</accession>
<gene>
    <name evidence="1" type="ORF">CLV51_103694</name>
</gene>
<evidence type="ECO:0000313" key="1">
    <source>
        <dbReference type="EMBL" id="PSL46713.1"/>
    </source>
</evidence>
<evidence type="ECO:0000313" key="2">
    <source>
        <dbReference type="Proteomes" id="UP000240971"/>
    </source>
</evidence>
<reference evidence="1 2" key="1">
    <citation type="submission" date="2018-03" db="EMBL/GenBank/DDBJ databases">
        <title>Genomic Encyclopedia of Archaeal and Bacterial Type Strains, Phase II (KMG-II): from individual species to whole genera.</title>
        <authorList>
            <person name="Goeker M."/>
        </authorList>
    </citation>
    <scope>NUCLEOTIDE SEQUENCE [LARGE SCALE GENOMIC DNA]</scope>
    <source>
        <strain evidence="1 2">DSM 24859</strain>
    </source>
</reference>
<proteinExistence type="predicted"/>
<dbReference type="AlphaFoldDB" id="A0A2P8HKH1"/>
<dbReference type="Proteomes" id="UP000240971">
    <property type="component" value="Unassembled WGS sequence"/>
</dbReference>